<reference evidence="1" key="1">
    <citation type="submission" date="2019-08" db="EMBL/GenBank/DDBJ databases">
        <authorList>
            <person name="Kucharzyk K."/>
            <person name="Murdoch R.W."/>
            <person name="Higgins S."/>
            <person name="Loffler F."/>
        </authorList>
    </citation>
    <scope>NUCLEOTIDE SEQUENCE</scope>
</reference>
<dbReference type="EMBL" id="VSSQ01047122">
    <property type="protein sequence ID" value="MPN01104.1"/>
    <property type="molecule type" value="Genomic_DNA"/>
</dbReference>
<gene>
    <name evidence="1" type="ORF">SDC9_148307</name>
</gene>
<protein>
    <submittedName>
        <fullName evidence="1">Uncharacterized protein</fullName>
    </submittedName>
</protein>
<proteinExistence type="predicted"/>
<comment type="caution">
    <text evidence="1">The sequence shown here is derived from an EMBL/GenBank/DDBJ whole genome shotgun (WGS) entry which is preliminary data.</text>
</comment>
<name>A0A645EK58_9ZZZZ</name>
<accession>A0A645EK58</accession>
<dbReference type="AlphaFoldDB" id="A0A645EK58"/>
<organism evidence="1">
    <name type="scientific">bioreactor metagenome</name>
    <dbReference type="NCBI Taxonomy" id="1076179"/>
    <lineage>
        <taxon>unclassified sequences</taxon>
        <taxon>metagenomes</taxon>
        <taxon>ecological metagenomes</taxon>
    </lineage>
</organism>
<evidence type="ECO:0000313" key="1">
    <source>
        <dbReference type="EMBL" id="MPN01104.1"/>
    </source>
</evidence>
<sequence length="86" mass="10169">MKRPEEYFVKTGFYDLLPMALQVAENLGYGPSEMIEAVCKVSDKFHQYPPTKNRTAWFRMVFEEKLKEARGDILAYEAKTKTRWDK</sequence>